<keyword evidence="4" id="KW-0498">Mitosis</keyword>
<feature type="compositionally biased region" description="Polar residues" evidence="6">
    <location>
        <begin position="570"/>
        <end position="587"/>
    </location>
</feature>
<comment type="caution">
    <text evidence="7">The sequence shown here is derived from an EMBL/GenBank/DDBJ whole genome shotgun (WGS) entry which is preliminary data.</text>
</comment>
<dbReference type="PANTHER" id="PTHR14728">
    <property type="entry name" value="PROTEIN AURORA BOREALIS"/>
    <property type="match status" value="1"/>
</dbReference>
<evidence type="ECO:0000256" key="3">
    <source>
        <dbReference type="ARBA" id="ARBA00022618"/>
    </source>
</evidence>
<dbReference type="EMBL" id="JAHLQT010010178">
    <property type="protein sequence ID" value="KAG7173004.1"/>
    <property type="molecule type" value="Genomic_DNA"/>
</dbReference>
<feature type="compositionally biased region" description="Polar residues" evidence="6">
    <location>
        <begin position="131"/>
        <end position="144"/>
    </location>
</feature>
<name>A0A8J5N4K7_HOMAM</name>
<evidence type="ECO:0000256" key="5">
    <source>
        <dbReference type="ARBA" id="ARBA00023306"/>
    </source>
</evidence>
<dbReference type="InterPro" id="IPR023252">
    <property type="entry name" value="Aurora_borealis_protein"/>
</dbReference>
<gene>
    <name evidence="7" type="primary">bora-L</name>
    <name evidence="7" type="ORF">Hamer_G008522</name>
</gene>
<organism evidence="7 8">
    <name type="scientific">Homarus americanus</name>
    <name type="common">American lobster</name>
    <dbReference type="NCBI Taxonomy" id="6706"/>
    <lineage>
        <taxon>Eukaryota</taxon>
        <taxon>Metazoa</taxon>
        <taxon>Ecdysozoa</taxon>
        <taxon>Arthropoda</taxon>
        <taxon>Crustacea</taxon>
        <taxon>Multicrustacea</taxon>
        <taxon>Malacostraca</taxon>
        <taxon>Eumalacostraca</taxon>
        <taxon>Eucarida</taxon>
        <taxon>Decapoda</taxon>
        <taxon>Pleocyemata</taxon>
        <taxon>Astacidea</taxon>
        <taxon>Nephropoidea</taxon>
        <taxon>Nephropidae</taxon>
        <taxon>Homarus</taxon>
    </lineage>
</organism>
<feature type="compositionally biased region" description="Polar residues" evidence="6">
    <location>
        <begin position="85"/>
        <end position="106"/>
    </location>
</feature>
<keyword evidence="3" id="KW-0132">Cell division</keyword>
<feature type="compositionally biased region" description="Low complexity" evidence="6">
    <location>
        <begin position="204"/>
        <end position="213"/>
    </location>
</feature>
<accession>A0A8J5N4K7</accession>
<feature type="region of interest" description="Disordered" evidence="6">
    <location>
        <begin position="1"/>
        <end position="107"/>
    </location>
</feature>
<dbReference type="GO" id="GO:0019901">
    <property type="term" value="F:protein kinase binding"/>
    <property type="evidence" value="ECO:0007669"/>
    <property type="project" value="TreeGrafter"/>
</dbReference>
<feature type="compositionally biased region" description="Polar residues" evidence="6">
    <location>
        <begin position="245"/>
        <end position="261"/>
    </location>
</feature>
<feature type="compositionally biased region" description="Polar residues" evidence="6">
    <location>
        <begin position="1"/>
        <end position="11"/>
    </location>
</feature>
<feature type="compositionally biased region" description="Basic and acidic residues" evidence="6">
    <location>
        <begin position="179"/>
        <end position="196"/>
    </location>
</feature>
<feature type="region of interest" description="Disordered" evidence="6">
    <location>
        <begin position="565"/>
        <end position="587"/>
    </location>
</feature>
<feature type="region of interest" description="Disordered" evidence="6">
    <location>
        <begin position="713"/>
        <end position="762"/>
    </location>
</feature>
<dbReference type="PANTHER" id="PTHR14728:SF2">
    <property type="entry name" value="PROTEIN AURORA BOREALIS"/>
    <property type="match status" value="1"/>
</dbReference>
<protein>
    <recommendedName>
        <fullName evidence="2">Protein aurora borealis</fullName>
    </recommendedName>
</protein>
<feature type="compositionally biased region" description="Acidic residues" evidence="6">
    <location>
        <begin position="460"/>
        <end position="470"/>
    </location>
</feature>
<dbReference type="GO" id="GO:0007088">
    <property type="term" value="P:regulation of mitotic nuclear division"/>
    <property type="evidence" value="ECO:0007669"/>
    <property type="project" value="TreeGrafter"/>
</dbReference>
<evidence type="ECO:0000256" key="2">
    <source>
        <dbReference type="ARBA" id="ARBA00020055"/>
    </source>
</evidence>
<dbReference type="GO" id="GO:0005737">
    <property type="term" value="C:cytoplasm"/>
    <property type="evidence" value="ECO:0007669"/>
    <property type="project" value="TreeGrafter"/>
</dbReference>
<keyword evidence="5" id="KW-0131">Cell cycle</keyword>
<feature type="region of interest" description="Disordered" evidence="6">
    <location>
        <begin position="119"/>
        <end position="269"/>
    </location>
</feature>
<sequence>MNFRSSENSQVGDVESSEKEGGGGGQCTSTSQITRRPLQQLTFPTTSSPLSQSSLTPYKYHRCKIIPEEMEDQENMNPHLKQQRNKSSQLNSKPQGTSSDENNDSSPFAYPLIWESYHTSSSSPLSQSPSNLKNTPSLDGSHCQENTKSHSSDSGRVYSVGNSIHDGLSNKRIPSTKSTVHEDRTKDKNVDKEGSRTTKMRNKSGSNGESSSSRCQCHQSLTVTPSKSSSSSSLSDRSVFRTPSERFSSSKLSDSRGPQTPQRRRVDHHHSQNPFEVGAECLQLPAVSPSLFRQVVSPSQKADSKFRWSIDQLAVLHPANIETSPFNQADILTDPDYERQAQDAIDNSAKPMDWKQQGSESPAHVWCQTELTLPPVLPEAVEEALKPFCTFTQDQWWQGSTECDEGTNMNNTTLRRKLLFSHDELLNATPLCSPRGVDASGSGSPPSSPVAPLPMHKDDESPEGVDEEDDKGLMWCTAVVTPTSIGSVKEDLQLARHPPPSPPSPIKCVNPPSLPQQPNSSFILGFSPNDYVNAALPLLSPSISPIEGHLSTMVSKEPRLFSSPGVSPIHIQQHNNDSNSESGYSPTTPYLNLIPHNLCQPRVQISPGLSPIHLPTHSHNLVPINDARLQEDLQMSPRTSHHRSQHLSHQHCSPNKLQTQNTVIPECQNNKETSILQSPNGKCDTVENCAAKGHQKMENVLNSTQGFVTCEHNESQHQGTPGKTSSMTELRTSSNSGHFSSSPIRSVHRSPLEMDSPNRRFSDSPPLSPILYHSLMFQAQHDQQKSPPKFLQDQMKSNQLSLSQATCLNDDNAGRSCIDEVMMEDGQSDTTSSTRYPTPIILSSIPTTVMLLRSSSVCDMETDYQPSLEINGNDDSPSQDTGYQTGSLHTTNFSITAYSQESNFPSSTVLPHHKEQHSRFVNSPYVHNHNSITKAVKSENNVAWEKDTPE</sequence>
<dbReference type="AlphaFoldDB" id="A0A8J5N4K7"/>
<reference evidence="7" key="1">
    <citation type="journal article" date="2021" name="Sci. Adv.">
        <title>The American lobster genome reveals insights on longevity, neural, and immune adaptations.</title>
        <authorList>
            <person name="Polinski J.M."/>
            <person name="Zimin A.V."/>
            <person name="Clark K.F."/>
            <person name="Kohn A.B."/>
            <person name="Sadowski N."/>
            <person name="Timp W."/>
            <person name="Ptitsyn A."/>
            <person name="Khanna P."/>
            <person name="Romanova D.Y."/>
            <person name="Williams P."/>
            <person name="Greenwood S.J."/>
            <person name="Moroz L.L."/>
            <person name="Walt D.R."/>
            <person name="Bodnar A.G."/>
        </authorList>
    </citation>
    <scope>NUCLEOTIDE SEQUENCE</scope>
    <source>
        <strain evidence="7">GMGI-L3</strain>
    </source>
</reference>
<dbReference type="GO" id="GO:0051301">
    <property type="term" value="P:cell division"/>
    <property type="evidence" value="ECO:0007669"/>
    <property type="project" value="UniProtKB-KW"/>
</dbReference>
<comment type="similarity">
    <text evidence="1">Belongs to the BORA family.</text>
</comment>
<feature type="compositionally biased region" description="Low complexity" evidence="6">
    <location>
        <begin position="120"/>
        <end position="130"/>
    </location>
</feature>
<feature type="compositionally biased region" description="Polar residues" evidence="6">
    <location>
        <begin position="214"/>
        <end position="225"/>
    </location>
</feature>
<proteinExistence type="inferred from homology"/>
<feature type="compositionally biased region" description="Low complexity" evidence="6">
    <location>
        <begin position="40"/>
        <end position="57"/>
    </location>
</feature>
<feature type="compositionally biased region" description="Polar residues" evidence="6">
    <location>
        <begin position="716"/>
        <end position="744"/>
    </location>
</feature>
<feature type="compositionally biased region" description="Basic and acidic residues" evidence="6">
    <location>
        <begin position="750"/>
        <end position="762"/>
    </location>
</feature>
<feature type="compositionally biased region" description="Low complexity" evidence="6">
    <location>
        <begin position="226"/>
        <end position="237"/>
    </location>
</feature>
<evidence type="ECO:0000256" key="4">
    <source>
        <dbReference type="ARBA" id="ARBA00022776"/>
    </source>
</evidence>
<evidence type="ECO:0000256" key="6">
    <source>
        <dbReference type="SAM" id="MobiDB-lite"/>
    </source>
</evidence>
<dbReference type="Pfam" id="PF15280">
    <property type="entry name" value="BORA_N"/>
    <property type="match status" value="1"/>
</dbReference>
<dbReference type="GO" id="GO:0005634">
    <property type="term" value="C:nucleus"/>
    <property type="evidence" value="ECO:0007669"/>
    <property type="project" value="TreeGrafter"/>
</dbReference>
<evidence type="ECO:0000256" key="1">
    <source>
        <dbReference type="ARBA" id="ARBA00010963"/>
    </source>
</evidence>
<dbReference type="GO" id="GO:0060236">
    <property type="term" value="P:regulation of mitotic spindle organization"/>
    <property type="evidence" value="ECO:0007669"/>
    <property type="project" value="TreeGrafter"/>
</dbReference>
<feature type="region of interest" description="Disordered" evidence="6">
    <location>
        <begin position="431"/>
        <end position="470"/>
    </location>
</feature>
<keyword evidence="8" id="KW-1185">Reference proteome</keyword>
<feature type="compositionally biased region" description="Polar residues" evidence="6">
    <location>
        <begin position="27"/>
        <end position="39"/>
    </location>
</feature>
<evidence type="ECO:0000313" key="7">
    <source>
        <dbReference type="EMBL" id="KAG7173004.1"/>
    </source>
</evidence>
<dbReference type="Proteomes" id="UP000747542">
    <property type="component" value="Unassembled WGS sequence"/>
</dbReference>
<evidence type="ECO:0000313" key="8">
    <source>
        <dbReference type="Proteomes" id="UP000747542"/>
    </source>
</evidence>